<name>A0ABR1IVX3_9AGAR</name>
<feature type="region of interest" description="Disordered" evidence="1">
    <location>
        <begin position="449"/>
        <end position="478"/>
    </location>
</feature>
<keyword evidence="2" id="KW-0732">Signal</keyword>
<sequence length="478" mass="49280">MYLRLLRVVLVALCVSSSLAAPNPLPTSKSSTKGVTSHSSTSSARTAPTTSTTSSIRGGSSSTTGGSTSGTATSGTSSSSSANPSSTGKTTCPARTGSSGSSSKSGKISARDGTTICGVTIRKNAVCDGKIKFDRLAGPGSSSSQSQSQSQSPNRGGGNNSNSGGSNNGGSNNGGSNNGGSNNGDEDTSMPDAPNSSDADDERESSSSLSDPPNTDSQEGNSDRPPSAGSGNSGNTGNSGTGSDPSDPSQNNRPSDGDFDPDQESPERSSDQQVLESYQCEHTIELQFVKAAVEGAEICDLLDDLDITASQKETFIKTLITDQLLYSKKNLYDVVASVNGEKRRLTAQFIKYIDSTNIPKVSDLNNPEKAGLWISIKMYITNSRVASNVRSLVAPLDTAIEKIVTDAAGCAGPQAKSAAKTKAQNFNMPSKYKIATLWPKYVKYVEDQAKLDPSSESSQSDNNGGGSQGSAPMDTSSD</sequence>
<feature type="compositionally biased region" description="Low complexity" evidence="1">
    <location>
        <begin position="21"/>
        <end position="90"/>
    </location>
</feature>
<comment type="caution">
    <text evidence="3">The sequence shown here is derived from an EMBL/GenBank/DDBJ whole genome shotgun (WGS) entry which is preliminary data.</text>
</comment>
<evidence type="ECO:0000256" key="2">
    <source>
        <dbReference type="SAM" id="SignalP"/>
    </source>
</evidence>
<evidence type="ECO:0000313" key="3">
    <source>
        <dbReference type="EMBL" id="KAK7439418.1"/>
    </source>
</evidence>
<evidence type="ECO:0000256" key="1">
    <source>
        <dbReference type="SAM" id="MobiDB-lite"/>
    </source>
</evidence>
<feature type="compositionally biased region" description="Low complexity" evidence="1">
    <location>
        <begin position="97"/>
        <end position="108"/>
    </location>
</feature>
<keyword evidence="4" id="KW-1185">Reference proteome</keyword>
<accession>A0ABR1IVX3</accession>
<feature type="region of interest" description="Disordered" evidence="1">
    <location>
        <begin position="21"/>
        <end position="110"/>
    </location>
</feature>
<dbReference type="Proteomes" id="UP001498398">
    <property type="component" value="Unassembled WGS sequence"/>
</dbReference>
<feature type="compositionally biased region" description="Gly residues" evidence="1">
    <location>
        <begin position="231"/>
        <end position="240"/>
    </location>
</feature>
<feature type="compositionally biased region" description="Gly residues" evidence="1">
    <location>
        <begin position="166"/>
        <end position="182"/>
    </location>
</feature>
<protein>
    <submittedName>
        <fullName evidence="3">Uncharacterized protein</fullName>
    </submittedName>
</protein>
<organism evidence="3 4">
    <name type="scientific">Marasmiellus scandens</name>
    <dbReference type="NCBI Taxonomy" id="2682957"/>
    <lineage>
        <taxon>Eukaryota</taxon>
        <taxon>Fungi</taxon>
        <taxon>Dikarya</taxon>
        <taxon>Basidiomycota</taxon>
        <taxon>Agaricomycotina</taxon>
        <taxon>Agaricomycetes</taxon>
        <taxon>Agaricomycetidae</taxon>
        <taxon>Agaricales</taxon>
        <taxon>Marasmiineae</taxon>
        <taxon>Omphalotaceae</taxon>
        <taxon>Marasmiellus</taxon>
    </lineage>
</organism>
<gene>
    <name evidence="3" type="ORF">VKT23_017639</name>
</gene>
<feature type="compositionally biased region" description="Low complexity" evidence="1">
    <location>
        <begin position="138"/>
        <end position="165"/>
    </location>
</feature>
<dbReference type="EMBL" id="JBANRG010000073">
    <property type="protein sequence ID" value="KAK7439418.1"/>
    <property type="molecule type" value="Genomic_DNA"/>
</dbReference>
<reference evidence="3 4" key="1">
    <citation type="submission" date="2024-01" db="EMBL/GenBank/DDBJ databases">
        <title>A draft genome for the cacao thread blight pathogen Marasmiellus scandens.</title>
        <authorList>
            <person name="Baruah I.K."/>
            <person name="Leung J."/>
            <person name="Bukari Y."/>
            <person name="Amoako-Attah I."/>
            <person name="Meinhardt L.W."/>
            <person name="Bailey B.A."/>
            <person name="Cohen S.P."/>
        </authorList>
    </citation>
    <scope>NUCLEOTIDE SEQUENCE [LARGE SCALE GENOMIC DNA]</scope>
    <source>
        <strain evidence="3 4">GH-19</strain>
    </source>
</reference>
<proteinExistence type="predicted"/>
<feature type="signal peptide" evidence="2">
    <location>
        <begin position="1"/>
        <end position="20"/>
    </location>
</feature>
<feature type="chain" id="PRO_5045714826" evidence="2">
    <location>
        <begin position="21"/>
        <end position="478"/>
    </location>
</feature>
<feature type="region of interest" description="Disordered" evidence="1">
    <location>
        <begin position="136"/>
        <end position="275"/>
    </location>
</feature>
<evidence type="ECO:0000313" key="4">
    <source>
        <dbReference type="Proteomes" id="UP001498398"/>
    </source>
</evidence>
<feature type="compositionally biased region" description="Low complexity" evidence="1">
    <location>
        <begin position="206"/>
        <end position="217"/>
    </location>
</feature>